<dbReference type="PROSITE" id="PS51740">
    <property type="entry name" value="SPOVT_ABRB"/>
    <property type="match status" value="1"/>
</dbReference>
<dbReference type="SMART" id="SM00966">
    <property type="entry name" value="SpoVT_AbrB"/>
    <property type="match status" value="1"/>
</dbReference>
<dbReference type="InterPro" id="IPR007159">
    <property type="entry name" value="SpoVT-AbrB_dom"/>
</dbReference>
<dbReference type="Pfam" id="PF04014">
    <property type="entry name" value="MazE_antitoxin"/>
    <property type="match status" value="1"/>
</dbReference>
<comment type="caution">
    <text evidence="4">The sequence shown here is derived from an EMBL/GenBank/DDBJ whole genome shotgun (WGS) entry which is preliminary data.</text>
</comment>
<dbReference type="Gene3D" id="2.10.260.10">
    <property type="match status" value="1"/>
</dbReference>
<evidence type="ECO:0000313" key="4">
    <source>
        <dbReference type="EMBL" id="GIF90108.1"/>
    </source>
</evidence>
<name>A0A8J3K4F0_9ACTN</name>
<dbReference type="NCBIfam" id="TIGR01439">
    <property type="entry name" value="lp_hng_hel_AbrB"/>
    <property type="match status" value="1"/>
</dbReference>
<sequence length="119" mass="12949">MSDVQHEQAAESDRAGTSRAERRAARTRGLTATLRAKGGVTIPQAVRDQLDLAEGDQVIVSVRDGSIVLTPAALVPRDQEWFHSPQWQAREAEADADLAAGRYTRFGSDEEFLASLDDA</sequence>
<dbReference type="Proteomes" id="UP000619293">
    <property type="component" value="Unassembled WGS sequence"/>
</dbReference>
<feature type="compositionally biased region" description="Basic and acidic residues" evidence="2">
    <location>
        <begin position="1"/>
        <end position="24"/>
    </location>
</feature>
<evidence type="ECO:0000256" key="1">
    <source>
        <dbReference type="PROSITE-ProRule" id="PRU01076"/>
    </source>
</evidence>
<dbReference type="InterPro" id="IPR037914">
    <property type="entry name" value="SpoVT-AbrB_sf"/>
</dbReference>
<dbReference type="RefSeq" id="WP_191840899.1">
    <property type="nucleotide sequence ID" value="NZ_BAAALB010000013.1"/>
</dbReference>
<feature type="region of interest" description="Disordered" evidence="2">
    <location>
        <begin position="1"/>
        <end position="28"/>
    </location>
</feature>
<dbReference type="GO" id="GO:0003677">
    <property type="term" value="F:DNA binding"/>
    <property type="evidence" value="ECO:0007669"/>
    <property type="project" value="UniProtKB-UniRule"/>
</dbReference>
<proteinExistence type="predicted"/>
<keyword evidence="1" id="KW-0238">DNA-binding</keyword>
<gene>
    <name evidence="4" type="ORF">Cch02nite_35520</name>
</gene>
<reference evidence="4 5" key="1">
    <citation type="submission" date="2021-01" db="EMBL/GenBank/DDBJ databases">
        <title>Whole genome shotgun sequence of Catellatospora chokoriensis NBRC 107358.</title>
        <authorList>
            <person name="Komaki H."/>
            <person name="Tamura T."/>
        </authorList>
    </citation>
    <scope>NUCLEOTIDE SEQUENCE [LARGE SCALE GENOMIC DNA]</scope>
    <source>
        <strain evidence="4 5">NBRC 107358</strain>
    </source>
</reference>
<dbReference type="EMBL" id="BONG01000020">
    <property type="protein sequence ID" value="GIF90108.1"/>
    <property type="molecule type" value="Genomic_DNA"/>
</dbReference>
<feature type="domain" description="SpoVT-AbrB" evidence="3">
    <location>
        <begin position="29"/>
        <end position="74"/>
    </location>
</feature>
<dbReference type="SUPFAM" id="SSF89447">
    <property type="entry name" value="AbrB/MazE/MraZ-like"/>
    <property type="match status" value="1"/>
</dbReference>
<evidence type="ECO:0000256" key="2">
    <source>
        <dbReference type="SAM" id="MobiDB-lite"/>
    </source>
</evidence>
<evidence type="ECO:0000259" key="3">
    <source>
        <dbReference type="PROSITE" id="PS51740"/>
    </source>
</evidence>
<evidence type="ECO:0000313" key="5">
    <source>
        <dbReference type="Proteomes" id="UP000619293"/>
    </source>
</evidence>
<protein>
    <recommendedName>
        <fullName evidence="3">SpoVT-AbrB domain-containing protein</fullName>
    </recommendedName>
</protein>
<accession>A0A8J3K4F0</accession>
<organism evidence="4 5">
    <name type="scientific">Catellatospora chokoriensis</name>
    <dbReference type="NCBI Taxonomy" id="310353"/>
    <lineage>
        <taxon>Bacteria</taxon>
        <taxon>Bacillati</taxon>
        <taxon>Actinomycetota</taxon>
        <taxon>Actinomycetes</taxon>
        <taxon>Micromonosporales</taxon>
        <taxon>Micromonosporaceae</taxon>
        <taxon>Catellatospora</taxon>
    </lineage>
</organism>
<dbReference type="AlphaFoldDB" id="A0A8J3K4F0"/>
<keyword evidence="5" id="KW-1185">Reference proteome</keyword>